<protein>
    <submittedName>
        <fullName evidence="1">Uncharacterized protein</fullName>
    </submittedName>
</protein>
<evidence type="ECO:0000313" key="1">
    <source>
        <dbReference type="EMBL" id="MBW0528051.1"/>
    </source>
</evidence>
<gene>
    <name evidence="1" type="ORF">O181_067766</name>
</gene>
<dbReference type="AlphaFoldDB" id="A0A9Q3F0B0"/>
<evidence type="ECO:0000313" key="2">
    <source>
        <dbReference type="Proteomes" id="UP000765509"/>
    </source>
</evidence>
<comment type="caution">
    <text evidence="1">The sequence shown here is derived from an EMBL/GenBank/DDBJ whole genome shotgun (WGS) entry which is preliminary data.</text>
</comment>
<reference evidence="1" key="1">
    <citation type="submission" date="2021-03" db="EMBL/GenBank/DDBJ databases">
        <title>Draft genome sequence of rust myrtle Austropuccinia psidii MF-1, a brazilian biotype.</title>
        <authorList>
            <person name="Quecine M.C."/>
            <person name="Pachon D.M.R."/>
            <person name="Bonatelli M.L."/>
            <person name="Correr F.H."/>
            <person name="Franceschini L.M."/>
            <person name="Leite T.F."/>
            <person name="Margarido G.R.A."/>
            <person name="Almeida C.A."/>
            <person name="Ferrarezi J.A."/>
            <person name="Labate C.A."/>
        </authorList>
    </citation>
    <scope>NUCLEOTIDE SEQUENCE</scope>
    <source>
        <strain evidence="1">MF-1</strain>
    </source>
</reference>
<organism evidence="1 2">
    <name type="scientific">Austropuccinia psidii MF-1</name>
    <dbReference type="NCBI Taxonomy" id="1389203"/>
    <lineage>
        <taxon>Eukaryota</taxon>
        <taxon>Fungi</taxon>
        <taxon>Dikarya</taxon>
        <taxon>Basidiomycota</taxon>
        <taxon>Pucciniomycotina</taxon>
        <taxon>Pucciniomycetes</taxon>
        <taxon>Pucciniales</taxon>
        <taxon>Sphaerophragmiaceae</taxon>
        <taxon>Austropuccinia</taxon>
    </lineage>
</organism>
<accession>A0A9Q3F0B0</accession>
<keyword evidence="2" id="KW-1185">Reference proteome</keyword>
<dbReference type="EMBL" id="AVOT02034041">
    <property type="protein sequence ID" value="MBW0528051.1"/>
    <property type="molecule type" value="Genomic_DNA"/>
</dbReference>
<dbReference type="Proteomes" id="UP000765509">
    <property type="component" value="Unassembled WGS sequence"/>
</dbReference>
<sequence length="225" mass="25371">MAIAPGNHQRLPATFHKGFPLKIRETLVLAQWNQEWCIYGIIYHYAPSFLSNSMVTVSGLHYSISDQVPKPITHFEERLQPLSLTIHGSYQKTIQGPQLPGFPGVGYFIPTVLPQGNTLPGFFKCNFKRFSVIKIRFQGIKHSSTPWTTQLIYTGSIWTACMALAHWANAYYTVGIQDTQLTSHDGQICIDPKQLIQLGNQPSRISLQLFTYTGHLFFPGDVFPS</sequence>
<proteinExistence type="predicted"/>
<name>A0A9Q3F0B0_9BASI</name>